<dbReference type="AlphaFoldDB" id="A0A3A3YXV1"/>
<reference evidence="2 3" key="1">
    <citation type="submission" date="2018-09" db="EMBL/GenBank/DDBJ databases">
        <title>YIM 75000 draft genome.</title>
        <authorList>
            <person name="Tang S."/>
            <person name="Feng Y."/>
        </authorList>
    </citation>
    <scope>NUCLEOTIDE SEQUENCE [LARGE SCALE GENOMIC DNA]</scope>
    <source>
        <strain evidence="2 3">YIM 75000</strain>
    </source>
</reference>
<dbReference type="EMBL" id="QZEZ01000003">
    <property type="protein sequence ID" value="RJK96509.1"/>
    <property type="molecule type" value="Genomic_DNA"/>
</dbReference>
<gene>
    <name evidence="2" type="ORF">D5H78_08345</name>
</gene>
<evidence type="ECO:0000313" key="3">
    <source>
        <dbReference type="Proteomes" id="UP000265614"/>
    </source>
</evidence>
<evidence type="ECO:0000256" key="1">
    <source>
        <dbReference type="SAM" id="MobiDB-lite"/>
    </source>
</evidence>
<sequence length="155" mass="16062">MWATLVALALSAWLVMLVVLGPLGALWTALAVLLLGGTGLVRSAAVVEVRLGGDGELRAGRARLPLSVAGAVVPLDAERAAHARGPGIDARAYHLLRGWVPTAVLVEVRDPRDPTPYWYVSTRRPERLARALEEARPGAAGAPSRGAPGDGAGPG</sequence>
<organism evidence="2 3">
    <name type="scientific">Vallicoccus soli</name>
    <dbReference type="NCBI Taxonomy" id="2339232"/>
    <lineage>
        <taxon>Bacteria</taxon>
        <taxon>Bacillati</taxon>
        <taxon>Actinomycetota</taxon>
        <taxon>Actinomycetes</taxon>
        <taxon>Motilibacterales</taxon>
        <taxon>Vallicoccaceae</taxon>
        <taxon>Vallicoccus</taxon>
    </lineage>
</organism>
<protein>
    <submittedName>
        <fullName evidence="2">DUF3093 domain-containing protein</fullName>
    </submittedName>
</protein>
<keyword evidence="3" id="KW-1185">Reference proteome</keyword>
<comment type="caution">
    <text evidence="2">The sequence shown here is derived from an EMBL/GenBank/DDBJ whole genome shotgun (WGS) entry which is preliminary data.</text>
</comment>
<feature type="region of interest" description="Disordered" evidence="1">
    <location>
        <begin position="131"/>
        <end position="155"/>
    </location>
</feature>
<proteinExistence type="predicted"/>
<accession>A0A3A3YXV1</accession>
<dbReference type="Pfam" id="PF11292">
    <property type="entry name" value="DUF3093"/>
    <property type="match status" value="1"/>
</dbReference>
<name>A0A3A3YXV1_9ACTN</name>
<feature type="compositionally biased region" description="Low complexity" evidence="1">
    <location>
        <begin position="137"/>
        <end position="147"/>
    </location>
</feature>
<dbReference type="InterPro" id="IPR021443">
    <property type="entry name" value="DUF3093"/>
</dbReference>
<dbReference type="OrthoDB" id="3217020at2"/>
<evidence type="ECO:0000313" key="2">
    <source>
        <dbReference type="EMBL" id="RJK96509.1"/>
    </source>
</evidence>
<dbReference type="Proteomes" id="UP000265614">
    <property type="component" value="Unassembled WGS sequence"/>
</dbReference>